<sequence>MSKPTAQLNDTIMCKILFTKSLNISQANLTGGYRSFRWMRMHASQWGGQISNQEDYTSGLIVAWNMSKFSRLAVISILSTDFTKIK</sequence>
<dbReference type="Proteomes" id="UP000829447">
    <property type="component" value="Linkage Group LG13"/>
</dbReference>
<evidence type="ECO:0000313" key="2">
    <source>
        <dbReference type="Proteomes" id="UP000829447"/>
    </source>
</evidence>
<comment type="caution">
    <text evidence="1">The sequence shown here is derived from an EMBL/GenBank/DDBJ whole genome shotgun (WGS) entry which is preliminary data.</text>
</comment>
<accession>A0ACC5X0H5</accession>
<proteinExistence type="predicted"/>
<evidence type="ECO:0000313" key="1">
    <source>
        <dbReference type="EMBL" id="MCI4384864.1"/>
    </source>
</evidence>
<keyword evidence="2" id="KW-1185">Reference proteome</keyword>
<gene>
    <name evidence="1" type="ORF">PGIGA_G00043630</name>
</gene>
<feature type="non-terminal residue" evidence="1">
    <location>
        <position position="86"/>
    </location>
</feature>
<reference evidence="1 2" key="1">
    <citation type="journal article" date="2022" name="bioRxiv">
        <title>An ancient truncated duplication of the anti-Mullerian hormone receptor type 2 gene is a potential conserved master sex determinant in the Pangasiidae catfish family.</title>
        <authorList>
            <person name="Wen M."/>
            <person name="Pan Q."/>
            <person name="Jouanno E."/>
            <person name="Montfort J."/>
            <person name="Zahm M."/>
            <person name="Cabau C."/>
            <person name="Klopp C."/>
            <person name="Iampietro C."/>
            <person name="Roques C."/>
            <person name="Bouchez O."/>
            <person name="Castinel A."/>
            <person name="Donnadieu C."/>
            <person name="Parrinello H."/>
            <person name="Poncet C."/>
            <person name="Belmonte E."/>
            <person name="Gautier V."/>
            <person name="Avarre J.-C."/>
            <person name="Dugue R."/>
            <person name="Gustiano R."/>
            <person name="Ha T.T.T."/>
            <person name="Campet M."/>
            <person name="Sriphairoj K."/>
            <person name="Ribolli J."/>
            <person name="de Almeida F.L."/>
            <person name="Desvignes T."/>
            <person name="Postlethwait J.H."/>
            <person name="Bucao C.F."/>
            <person name="Robinson-Rechavi M."/>
            <person name="Bobe J."/>
            <person name="Herpin A."/>
            <person name="Guiguen Y."/>
        </authorList>
    </citation>
    <scope>NUCLEOTIDE SEQUENCE [LARGE SCALE GENOMIC DNA]</scope>
    <source>
        <strain evidence="1">YG-Dec2019</strain>
    </source>
</reference>
<name>A0ACC5X0H5_PANGG</name>
<organism evidence="1 2">
    <name type="scientific">Pangasianodon gigas</name>
    <name type="common">Mekong giant catfish</name>
    <name type="synonym">Pangasius gigas</name>
    <dbReference type="NCBI Taxonomy" id="30993"/>
    <lineage>
        <taxon>Eukaryota</taxon>
        <taxon>Metazoa</taxon>
        <taxon>Chordata</taxon>
        <taxon>Craniata</taxon>
        <taxon>Vertebrata</taxon>
        <taxon>Euteleostomi</taxon>
        <taxon>Actinopterygii</taxon>
        <taxon>Neopterygii</taxon>
        <taxon>Teleostei</taxon>
        <taxon>Ostariophysi</taxon>
        <taxon>Siluriformes</taxon>
        <taxon>Pangasiidae</taxon>
        <taxon>Pangasianodon</taxon>
    </lineage>
</organism>
<dbReference type="EMBL" id="CM040466">
    <property type="protein sequence ID" value="MCI4384864.1"/>
    <property type="molecule type" value="Genomic_DNA"/>
</dbReference>
<protein>
    <submittedName>
        <fullName evidence="1">Uncharacterized protein</fullName>
    </submittedName>
</protein>